<dbReference type="EMBL" id="CP020909">
    <property type="protein sequence ID" value="ARQ12835.1"/>
    <property type="molecule type" value="Genomic_DNA"/>
</dbReference>
<sequence length="878" mass="98030">MDYSIADCLAANQYTTACCIVQSWTRGEVLLSSYQRVALFIFFDSIEKDLVTHIRSLAGLVTTGFLSAQERDKAAQRAEKSDEPGTVAKDDFELLYQLDLGDKIAIAQRLKQHFGDAFRKHFSAKAASLQAAVPVRNSVMHGRPLTVEEHATAFALANDLVKSNGFWPVLHKALVDYNTDPEAITRRAVSFLEHPSEGGIFHNLPLPDYDDTGFVPRPQLEQELKKKILSRHPVVTVLGDGGNGKTALTVQALYSLVNSGDHDFDAIVWVSAKSSKLTVGEIQRIEHAITTSMGLFEEVVGIFEEDKSNPMSRVRQLLENNKILLAIDNLETVLDDTIRDFVSDIPGQSKVVLTSRIPVGGDLTVEVKPLTDNEGEIYLRALIKSYSIKTLSSLRQDELRYFASRLERRPLLLKWFCMGVIAGLPASKIVSNPEMALRFCLENVFDALSPDATMTLSLMSILPRAVSLGVLHYVSSTDIRKLEAGVAELLKFSILETENQSGYELNYRIKPFARAYVARILRLTAEAQEAVIRKFRGLSFAYQAERGAEGQEKYNFRNFTVRSISEALAAGKLREAVKLAYNDEFEAANAIIDTLKVSNHDYFEVFRTDAFIRFRQHDFAGATDAYRSALELSPETPQLYFFFGGFLLRGYGDCPAAIAQFEEALKRDPESTDVKRELARAKMFDYDFEGAMKILSLERTKPLSNMRTQLIFADLQTQNFQRMITHKSAVGIDADLEAPCSAFADFLVTLDPRIVDSKMTEHLRKARSSIVQALHTRSVRAGARVVALLDKLIGELEASRDDTTDHCASASGLLGTLKEKGRKPNFGFLVDRSNREYFVARAMVSDLVWEGLEGGKIASFEVELDNQGRPRATNVYLI</sequence>
<geneLocation type="plasmid" evidence="3">
    <name>pretnxc12c</name>
</geneLocation>
<evidence type="ECO:0000259" key="1">
    <source>
        <dbReference type="Pfam" id="PF00931"/>
    </source>
</evidence>
<accession>A0AAN1EMC3</accession>
<dbReference type="InterPro" id="IPR011990">
    <property type="entry name" value="TPR-like_helical_dom_sf"/>
</dbReference>
<dbReference type="InterPro" id="IPR027417">
    <property type="entry name" value="P-loop_NTPase"/>
</dbReference>
<keyword evidence="2" id="KW-0614">Plasmid</keyword>
<protein>
    <submittedName>
        <fullName evidence="2">Tetratricopeptide repeat-containing protein</fullName>
    </submittedName>
</protein>
<dbReference type="Gene3D" id="3.40.50.300">
    <property type="entry name" value="P-loop containing nucleotide triphosphate hydrolases"/>
    <property type="match status" value="1"/>
</dbReference>
<dbReference type="SUPFAM" id="SSF52540">
    <property type="entry name" value="P-loop containing nucleoside triphosphate hydrolases"/>
    <property type="match status" value="1"/>
</dbReference>
<dbReference type="InterPro" id="IPR002182">
    <property type="entry name" value="NB-ARC"/>
</dbReference>
<evidence type="ECO:0000313" key="3">
    <source>
        <dbReference type="Proteomes" id="UP000194159"/>
    </source>
</evidence>
<dbReference type="PANTHER" id="PTHR47691:SF3">
    <property type="entry name" value="HTH-TYPE TRANSCRIPTIONAL REGULATOR RV0890C-RELATED"/>
    <property type="match status" value="1"/>
</dbReference>
<proteinExistence type="predicted"/>
<dbReference type="SUPFAM" id="SSF48452">
    <property type="entry name" value="TPR-like"/>
    <property type="match status" value="1"/>
</dbReference>
<name>A0AAN1EMC3_RHIET</name>
<dbReference type="Gene3D" id="1.25.40.10">
    <property type="entry name" value="Tetratricopeptide repeat domain"/>
    <property type="match status" value="1"/>
</dbReference>
<organism evidence="2 3">
    <name type="scientific">Rhizobium etli</name>
    <dbReference type="NCBI Taxonomy" id="29449"/>
    <lineage>
        <taxon>Bacteria</taxon>
        <taxon>Pseudomonadati</taxon>
        <taxon>Pseudomonadota</taxon>
        <taxon>Alphaproteobacteria</taxon>
        <taxon>Hyphomicrobiales</taxon>
        <taxon>Rhizobiaceae</taxon>
        <taxon>Rhizobium/Agrobacterium group</taxon>
        <taxon>Rhizobium</taxon>
    </lineage>
</organism>
<gene>
    <name evidence="2" type="ORF">NXC12_PC00196</name>
</gene>
<reference evidence="2 3" key="1">
    <citation type="submission" date="2017-04" db="EMBL/GenBank/DDBJ databases">
        <title>Complete genome sequences of Rhizobium genomic linages associated to common bean (phaseolus vulgaris).</title>
        <authorList>
            <person name="Santamaria R.I."/>
            <person name="Bustos P."/>
            <person name="Perez-Carrascal O."/>
            <person name="Martinez-Flores I."/>
            <person name="Juarez S."/>
            <person name="Lozano L."/>
            <person name="Miranda F."/>
            <person name="Vinuesa P."/>
            <person name="Martinez-Romero E."/>
            <person name="Cevallos M.A."/>
            <person name="Romero D."/>
            <person name="Davila G."/>
            <person name="Gonzalez V."/>
        </authorList>
    </citation>
    <scope>NUCLEOTIDE SEQUENCE [LARGE SCALE GENOMIC DNA]</scope>
    <source>
        <strain evidence="2 3">NXC12</strain>
        <plasmid evidence="3">pretnxc12c</plasmid>
    </source>
</reference>
<evidence type="ECO:0000313" key="2">
    <source>
        <dbReference type="EMBL" id="ARQ12835.1"/>
    </source>
</evidence>
<dbReference type="PANTHER" id="PTHR47691">
    <property type="entry name" value="REGULATOR-RELATED"/>
    <property type="match status" value="1"/>
</dbReference>
<dbReference type="Proteomes" id="UP000194159">
    <property type="component" value="Plasmid pRetNXC12c"/>
</dbReference>
<feature type="domain" description="NB-ARC" evidence="1">
    <location>
        <begin position="225"/>
        <end position="356"/>
    </location>
</feature>
<dbReference type="GO" id="GO:0043531">
    <property type="term" value="F:ADP binding"/>
    <property type="evidence" value="ECO:0007669"/>
    <property type="project" value="InterPro"/>
</dbReference>
<dbReference type="AlphaFoldDB" id="A0AAN1EMC3"/>
<dbReference type="Pfam" id="PF00931">
    <property type="entry name" value="NB-ARC"/>
    <property type="match status" value="1"/>
</dbReference>